<dbReference type="PANTHER" id="PTHR42940:SF8">
    <property type="entry name" value="VACUOLAR PROTEIN SORTING-ASSOCIATED PROTEIN 11"/>
    <property type="match status" value="1"/>
</dbReference>
<dbReference type="OrthoDB" id="9792321at2"/>
<dbReference type="InterPro" id="IPR036291">
    <property type="entry name" value="NAD(P)-bd_dom_sf"/>
</dbReference>
<dbReference type="SUPFAM" id="SSF50129">
    <property type="entry name" value="GroES-like"/>
    <property type="match status" value="1"/>
</dbReference>
<comment type="cofactor">
    <cofactor evidence="1 7">
        <name>Zn(2+)</name>
        <dbReference type="ChEBI" id="CHEBI:29105"/>
    </cofactor>
</comment>
<dbReference type="Gene3D" id="3.90.180.10">
    <property type="entry name" value="Medium-chain alcohol dehydrogenases, catalytic domain"/>
    <property type="match status" value="1"/>
</dbReference>
<keyword evidence="6" id="KW-0560">Oxidoreductase</keyword>
<dbReference type="InterPro" id="IPR020843">
    <property type="entry name" value="ER"/>
</dbReference>
<dbReference type="PANTHER" id="PTHR42940">
    <property type="entry name" value="ALCOHOL DEHYDROGENASE 1-RELATED"/>
    <property type="match status" value="1"/>
</dbReference>
<reference evidence="9 10" key="1">
    <citation type="submission" date="2016-10" db="EMBL/GenBank/DDBJ databases">
        <authorList>
            <person name="de Groot N.N."/>
        </authorList>
    </citation>
    <scope>NUCLEOTIDE SEQUENCE [LARGE SCALE GENOMIC DNA]</scope>
    <source>
        <strain evidence="9 10">S5-249</strain>
    </source>
</reference>
<evidence type="ECO:0000256" key="5">
    <source>
        <dbReference type="ARBA" id="ARBA00022833"/>
    </source>
</evidence>
<evidence type="ECO:0000259" key="8">
    <source>
        <dbReference type="SMART" id="SM00829"/>
    </source>
</evidence>
<dbReference type="PROSITE" id="PS01162">
    <property type="entry name" value="QOR_ZETA_CRYSTAL"/>
    <property type="match status" value="1"/>
</dbReference>
<dbReference type="InterPro" id="IPR002328">
    <property type="entry name" value="ADH_Zn_CS"/>
</dbReference>
<dbReference type="GO" id="GO:0005737">
    <property type="term" value="C:cytoplasm"/>
    <property type="evidence" value="ECO:0007669"/>
    <property type="project" value="TreeGrafter"/>
</dbReference>
<keyword evidence="4 7" id="KW-0479">Metal-binding</keyword>
<evidence type="ECO:0000256" key="7">
    <source>
        <dbReference type="RuleBase" id="RU361277"/>
    </source>
</evidence>
<dbReference type="Proteomes" id="UP000198824">
    <property type="component" value="Unassembled WGS sequence"/>
</dbReference>
<protein>
    <recommendedName>
        <fullName evidence="3">alcohol dehydrogenase</fullName>
        <ecNumber evidence="3">1.1.1.1</ecNumber>
    </recommendedName>
</protein>
<evidence type="ECO:0000256" key="3">
    <source>
        <dbReference type="ARBA" id="ARBA00013190"/>
    </source>
</evidence>
<evidence type="ECO:0000256" key="1">
    <source>
        <dbReference type="ARBA" id="ARBA00001947"/>
    </source>
</evidence>
<keyword evidence="10" id="KW-1185">Reference proteome</keyword>
<dbReference type="STRING" id="1166337.SAMN05192580_1666"/>
<name>A0A1I6KF45_9SPHN</name>
<dbReference type="InterPro" id="IPR013154">
    <property type="entry name" value="ADH-like_N"/>
</dbReference>
<keyword evidence="5 7" id="KW-0862">Zinc</keyword>
<dbReference type="AlphaFoldDB" id="A0A1I6KF45"/>
<dbReference type="GO" id="GO:0004022">
    <property type="term" value="F:alcohol dehydrogenase (NAD+) activity"/>
    <property type="evidence" value="ECO:0007669"/>
    <property type="project" value="UniProtKB-EC"/>
</dbReference>
<dbReference type="PROSITE" id="PS00059">
    <property type="entry name" value="ADH_ZINC"/>
    <property type="match status" value="1"/>
</dbReference>
<accession>A0A1I6KF45</accession>
<feature type="domain" description="Enoyl reductase (ER)" evidence="8">
    <location>
        <begin position="10"/>
        <end position="339"/>
    </location>
</feature>
<dbReference type="Pfam" id="PF08240">
    <property type="entry name" value="ADH_N"/>
    <property type="match status" value="1"/>
</dbReference>
<dbReference type="InterPro" id="IPR002364">
    <property type="entry name" value="Quin_OxRdtase/zeta-crystal_CS"/>
</dbReference>
<dbReference type="InterPro" id="IPR011032">
    <property type="entry name" value="GroES-like_sf"/>
</dbReference>
<proteinExistence type="inferred from homology"/>
<evidence type="ECO:0000313" key="10">
    <source>
        <dbReference type="Proteomes" id="UP000198824"/>
    </source>
</evidence>
<evidence type="ECO:0000256" key="4">
    <source>
        <dbReference type="ARBA" id="ARBA00022723"/>
    </source>
</evidence>
<dbReference type="EMBL" id="FOZG01000001">
    <property type="protein sequence ID" value="SFR89859.1"/>
    <property type="molecule type" value="Genomic_DNA"/>
</dbReference>
<dbReference type="RefSeq" id="WP_093313179.1">
    <property type="nucleotide sequence ID" value="NZ_FOZG01000001.1"/>
</dbReference>
<evidence type="ECO:0000256" key="6">
    <source>
        <dbReference type="ARBA" id="ARBA00023002"/>
    </source>
</evidence>
<dbReference type="InterPro" id="IPR013149">
    <property type="entry name" value="ADH-like_C"/>
</dbReference>
<dbReference type="GO" id="GO:0008270">
    <property type="term" value="F:zinc ion binding"/>
    <property type="evidence" value="ECO:0007669"/>
    <property type="project" value="InterPro"/>
</dbReference>
<organism evidence="9 10">
    <name type="scientific">Sphingomonas jatrophae</name>
    <dbReference type="NCBI Taxonomy" id="1166337"/>
    <lineage>
        <taxon>Bacteria</taxon>
        <taxon>Pseudomonadati</taxon>
        <taxon>Pseudomonadota</taxon>
        <taxon>Alphaproteobacteria</taxon>
        <taxon>Sphingomonadales</taxon>
        <taxon>Sphingomonadaceae</taxon>
        <taxon>Sphingomonas</taxon>
    </lineage>
</organism>
<dbReference type="Pfam" id="PF00107">
    <property type="entry name" value="ADH_zinc_N"/>
    <property type="match status" value="1"/>
</dbReference>
<gene>
    <name evidence="9" type="ORF">SAMN05192580_1666</name>
</gene>
<comment type="similarity">
    <text evidence="2 7">Belongs to the zinc-containing alcohol dehydrogenase family.</text>
</comment>
<dbReference type="SUPFAM" id="SSF51735">
    <property type="entry name" value="NAD(P)-binding Rossmann-fold domains"/>
    <property type="match status" value="1"/>
</dbReference>
<dbReference type="EC" id="1.1.1.1" evidence="3"/>
<evidence type="ECO:0000256" key="2">
    <source>
        <dbReference type="ARBA" id="ARBA00008072"/>
    </source>
</evidence>
<evidence type="ECO:0000313" key="9">
    <source>
        <dbReference type="EMBL" id="SFR89859.1"/>
    </source>
</evidence>
<dbReference type="SMART" id="SM00829">
    <property type="entry name" value="PKS_ER"/>
    <property type="match status" value="1"/>
</dbReference>
<sequence length="350" mass="36826">MRAVVLAAAGGPEQLHLRTLPDPVPGPDDVLVRVRACGVAHRDLIERRSAPLGMVLPIVQGHEFAGEVAAVGANVTEWSVGDRVLNLYTAACGQCEACRAGEPRRCQAITEAYGLTVNGGYAELVRVHRSALVRLIDGIAWPVAATLMSALGVGYNNVVHKARVRPGEHVLVTGASGGVGLAALQAAKLRGAHVWAVTGSAAKEDRLRAMGADEVIVDDGTTIHKQVRGKRRQGVDAAIDCVGSPTLNGTLRAVRPYGRVVAIGNVDPAPLQLNVGLLVVGAIDLLGSDNVTLEALAELMPLVRDGTLAATIDETIPLDRVADAHRRLEAREAFGRIVINLSLPTTEFTQ</sequence>